<dbReference type="PANTHER" id="PTHR11247">
    <property type="entry name" value="PALMITOYL-PROTEIN THIOESTERASE/DOLICHYLDIPHOSPHATASE 1"/>
    <property type="match status" value="1"/>
</dbReference>
<reference evidence="4" key="1">
    <citation type="submission" date="2020-07" db="EMBL/GenBank/DDBJ databases">
        <authorList>
            <person name="Lin J."/>
        </authorList>
    </citation>
    <scope>NUCLEOTIDE SEQUENCE</scope>
</reference>
<dbReference type="SMART" id="SM00014">
    <property type="entry name" value="acidPPc"/>
    <property type="match status" value="1"/>
</dbReference>
<gene>
    <name evidence="4" type="ORF">CB5_LOCUS21528</name>
</gene>
<evidence type="ECO:0000259" key="3">
    <source>
        <dbReference type="SMART" id="SM00014"/>
    </source>
</evidence>
<organism evidence="4">
    <name type="scientific">Ananas comosus var. bracteatus</name>
    <name type="common">red pineapple</name>
    <dbReference type="NCBI Taxonomy" id="296719"/>
    <lineage>
        <taxon>Eukaryota</taxon>
        <taxon>Viridiplantae</taxon>
        <taxon>Streptophyta</taxon>
        <taxon>Embryophyta</taxon>
        <taxon>Tracheophyta</taxon>
        <taxon>Spermatophyta</taxon>
        <taxon>Magnoliopsida</taxon>
        <taxon>Liliopsida</taxon>
        <taxon>Poales</taxon>
        <taxon>Bromeliaceae</taxon>
        <taxon>Bromelioideae</taxon>
        <taxon>Ananas</taxon>
    </lineage>
</organism>
<dbReference type="GO" id="GO:0006487">
    <property type="term" value="P:protein N-linked glycosylation"/>
    <property type="evidence" value="ECO:0007669"/>
    <property type="project" value="TreeGrafter"/>
</dbReference>
<keyword evidence="1" id="KW-0378">Hydrolase</keyword>
<sequence>MFSLSLSLPITPSALRPVSIRRGAPCSKDRILTSGPRAKSRFGKRFRASAESGRMAGAFGRSEGFDGISLGEAEAILGNGSSSAAAAVVSSPNSAWGSVESTINQMSKWIVAALFGLVILWKHDAEALWAAMGSVVNSWLSITLKRILNHERPSALRSDPGMPSSHAQSIFYAAVFAIFSCNGLLAGDQHSHNNTWIAIVACGSYLSWLRVSQQLHTVSQVLVGAVLGSTCGIVWFWMWHSFVFEAFIASIWVRILVVLGSAAFCAAFLIYVIRHWLQDEH</sequence>
<proteinExistence type="predicted"/>
<dbReference type="InterPro" id="IPR000326">
    <property type="entry name" value="PAP2/HPO"/>
</dbReference>
<dbReference type="Gene3D" id="1.20.144.10">
    <property type="entry name" value="Phosphatidic acid phosphatase type 2/haloperoxidase"/>
    <property type="match status" value="1"/>
</dbReference>
<evidence type="ECO:0000256" key="1">
    <source>
        <dbReference type="ARBA" id="ARBA00022801"/>
    </source>
</evidence>
<feature type="transmembrane region" description="Helical" evidence="2">
    <location>
        <begin position="169"/>
        <end position="187"/>
    </location>
</feature>
<accession>A0A6V7Q5Y2</accession>
<feature type="transmembrane region" description="Helical" evidence="2">
    <location>
        <begin position="221"/>
        <end position="239"/>
    </location>
</feature>
<keyword evidence="2" id="KW-1133">Transmembrane helix</keyword>
<dbReference type="GO" id="GO:0008610">
    <property type="term" value="P:lipid biosynthetic process"/>
    <property type="evidence" value="ECO:0007669"/>
    <property type="project" value="TreeGrafter"/>
</dbReference>
<dbReference type="GO" id="GO:0047874">
    <property type="term" value="F:dolichyldiphosphatase activity"/>
    <property type="evidence" value="ECO:0007669"/>
    <property type="project" value="TreeGrafter"/>
</dbReference>
<dbReference type="EMBL" id="LR862133">
    <property type="protein sequence ID" value="CAD1838317.1"/>
    <property type="molecule type" value="Genomic_DNA"/>
</dbReference>
<keyword evidence="2" id="KW-0472">Membrane</keyword>
<keyword evidence="2" id="KW-0812">Transmembrane</keyword>
<feature type="domain" description="Phosphatidic acid phosphatase type 2/haloperoxidase" evidence="3">
    <location>
        <begin position="127"/>
        <end position="236"/>
    </location>
</feature>
<dbReference type="SUPFAM" id="SSF48317">
    <property type="entry name" value="Acid phosphatase/Vanadium-dependent haloperoxidase"/>
    <property type="match status" value="1"/>
</dbReference>
<dbReference type="AlphaFoldDB" id="A0A6V7Q5Y2"/>
<feature type="transmembrane region" description="Helical" evidence="2">
    <location>
        <begin position="193"/>
        <end position="209"/>
    </location>
</feature>
<name>A0A6V7Q5Y2_ANACO</name>
<evidence type="ECO:0000313" key="4">
    <source>
        <dbReference type="EMBL" id="CAD1838317.1"/>
    </source>
</evidence>
<feature type="transmembrane region" description="Helical" evidence="2">
    <location>
        <begin position="251"/>
        <end position="273"/>
    </location>
</feature>
<dbReference type="Pfam" id="PF01569">
    <property type="entry name" value="PAP2"/>
    <property type="match status" value="1"/>
</dbReference>
<evidence type="ECO:0000256" key="2">
    <source>
        <dbReference type="SAM" id="Phobius"/>
    </source>
</evidence>
<dbReference type="PANTHER" id="PTHR11247:SF40">
    <property type="entry name" value="LIPID PHOSPHATE PHOSPHATASE EPSILON 1, CHLOROPLASTIC"/>
    <property type="match status" value="1"/>
</dbReference>
<protein>
    <recommendedName>
        <fullName evidence="3">Phosphatidic acid phosphatase type 2/haloperoxidase domain-containing protein</fullName>
    </recommendedName>
</protein>
<dbReference type="GO" id="GO:0005789">
    <property type="term" value="C:endoplasmic reticulum membrane"/>
    <property type="evidence" value="ECO:0007669"/>
    <property type="project" value="TreeGrafter"/>
</dbReference>
<dbReference type="InterPro" id="IPR036938">
    <property type="entry name" value="PAP2/HPO_sf"/>
</dbReference>